<dbReference type="GO" id="GO:0051017">
    <property type="term" value="P:actin filament bundle assembly"/>
    <property type="evidence" value="ECO:0007669"/>
    <property type="project" value="TreeGrafter"/>
</dbReference>
<proteinExistence type="inferred from homology"/>
<keyword evidence="4" id="KW-0009">Actin-binding</keyword>
<reference evidence="8" key="2">
    <citation type="journal article" date="2018" name="Environ. Sci. Technol.">
        <title>The Toxicogenome of Hyalella azteca: A Model for Sediment Ecotoxicology and Evolutionary Toxicology.</title>
        <authorList>
            <person name="Poynton H.C."/>
            <person name="Hasenbein S."/>
            <person name="Benoit J.B."/>
            <person name="Sepulveda M.S."/>
            <person name="Poelchau M.F."/>
            <person name="Hughes D.S.T."/>
            <person name="Murali S.C."/>
            <person name="Chen S."/>
            <person name="Glastad K.M."/>
            <person name="Goodisman M.A.D."/>
            <person name="Werren J.H."/>
            <person name="Vineis J.H."/>
            <person name="Bowen J.L."/>
            <person name="Friedrich M."/>
            <person name="Jones J."/>
            <person name="Robertson H.M."/>
            <person name="Feyereisen R."/>
            <person name="Mechler-Hickson A."/>
            <person name="Mathers N."/>
            <person name="Lee C.E."/>
            <person name="Colbourne J.K."/>
            <person name="Biales A."/>
            <person name="Johnston J.S."/>
            <person name="Wellborn G.A."/>
            <person name="Rosendale A.J."/>
            <person name="Cridge A.G."/>
            <person name="Munoz-Torres M.C."/>
            <person name="Bain P.A."/>
            <person name="Manny A.R."/>
            <person name="Major K.M."/>
            <person name="Lambert F.N."/>
            <person name="Vulpe C.D."/>
            <person name="Tuck P."/>
            <person name="Blalock B.J."/>
            <person name="Lin Y.Y."/>
            <person name="Smith M.E."/>
            <person name="Ochoa-Acuna H."/>
            <person name="Chen M.M."/>
            <person name="Childers C.P."/>
            <person name="Qu J."/>
            <person name="Dugan S."/>
            <person name="Lee S.L."/>
            <person name="Chao H."/>
            <person name="Dinh H."/>
            <person name="Han Y."/>
            <person name="Doddapaneni H."/>
            <person name="Worley K.C."/>
            <person name="Muzny D.M."/>
            <person name="Gibbs R.A."/>
            <person name="Richards S."/>
        </authorList>
    </citation>
    <scope>NUCLEOTIDE SEQUENCE</scope>
    <source>
        <strain evidence="8">HAZT.00-mixed</strain>
        <tissue evidence="8">Whole organism</tissue>
    </source>
</reference>
<dbReference type="InterPro" id="IPR008999">
    <property type="entry name" value="Actin-crosslinking"/>
</dbReference>
<feature type="domain" description="Fascin-like" evidence="7">
    <location>
        <begin position="155"/>
        <end position="237"/>
    </location>
</feature>
<evidence type="ECO:0000256" key="3">
    <source>
        <dbReference type="ARBA" id="ARBA00022490"/>
    </source>
</evidence>
<dbReference type="FunFam" id="2.80.10.50:FF:000015">
    <property type="entry name" value="Fascin"/>
    <property type="match status" value="1"/>
</dbReference>
<accession>A0A6A0HDK3</accession>
<keyword evidence="5" id="KW-0206">Cytoskeleton</keyword>
<dbReference type="InterPro" id="IPR010431">
    <property type="entry name" value="Fascin"/>
</dbReference>
<organism evidence="8">
    <name type="scientific">Hyalella azteca</name>
    <name type="common">Amphipod</name>
    <dbReference type="NCBI Taxonomy" id="294128"/>
    <lineage>
        <taxon>Eukaryota</taxon>
        <taxon>Metazoa</taxon>
        <taxon>Ecdysozoa</taxon>
        <taxon>Arthropoda</taxon>
        <taxon>Crustacea</taxon>
        <taxon>Multicrustacea</taxon>
        <taxon>Malacostraca</taxon>
        <taxon>Eumalacostraca</taxon>
        <taxon>Peracarida</taxon>
        <taxon>Amphipoda</taxon>
        <taxon>Senticaudata</taxon>
        <taxon>Talitrida</taxon>
        <taxon>Talitroidea</taxon>
        <taxon>Hyalellidae</taxon>
        <taxon>Hyalella</taxon>
    </lineage>
</organism>
<comment type="caution">
    <text evidence="8">The sequence shown here is derived from an EMBL/GenBank/DDBJ whole genome shotgun (WGS) entry which is preliminary data.</text>
</comment>
<dbReference type="PANTHER" id="PTHR10551">
    <property type="entry name" value="FASCIN"/>
    <property type="match status" value="1"/>
</dbReference>
<feature type="region of interest" description="Disordered" evidence="6">
    <location>
        <begin position="292"/>
        <end position="326"/>
    </location>
</feature>
<dbReference type="GO" id="GO:0007163">
    <property type="term" value="P:establishment or maintenance of cell polarity"/>
    <property type="evidence" value="ECO:0007669"/>
    <property type="project" value="TreeGrafter"/>
</dbReference>
<comment type="similarity">
    <text evidence="2">Belongs to the fascin family.</text>
</comment>
<dbReference type="PANTHER" id="PTHR10551:SF9">
    <property type="entry name" value="FASCIN-2"/>
    <property type="match status" value="1"/>
</dbReference>
<protein>
    <recommendedName>
        <fullName evidence="7">Fascin-like domain-containing protein</fullName>
    </recommendedName>
</protein>
<dbReference type="GO" id="GO:0015629">
    <property type="term" value="C:actin cytoskeleton"/>
    <property type="evidence" value="ECO:0007669"/>
    <property type="project" value="TreeGrafter"/>
</dbReference>
<dbReference type="Gene3D" id="2.80.10.50">
    <property type="match status" value="2"/>
</dbReference>
<dbReference type="EMBL" id="JQDR03000422">
    <property type="protein sequence ID" value="KAA0203893.1"/>
    <property type="molecule type" value="Genomic_DNA"/>
</dbReference>
<dbReference type="GO" id="GO:0030674">
    <property type="term" value="F:protein-macromolecule adaptor activity"/>
    <property type="evidence" value="ECO:0007669"/>
    <property type="project" value="InterPro"/>
</dbReference>
<dbReference type="SUPFAM" id="SSF50405">
    <property type="entry name" value="Actin-crosslinking proteins"/>
    <property type="match status" value="2"/>
</dbReference>
<evidence type="ECO:0000259" key="7">
    <source>
        <dbReference type="Pfam" id="PF06268"/>
    </source>
</evidence>
<dbReference type="GO" id="GO:0016477">
    <property type="term" value="P:cell migration"/>
    <property type="evidence" value="ECO:0007669"/>
    <property type="project" value="TreeGrafter"/>
</dbReference>
<evidence type="ECO:0000256" key="6">
    <source>
        <dbReference type="SAM" id="MobiDB-lite"/>
    </source>
</evidence>
<evidence type="ECO:0000256" key="1">
    <source>
        <dbReference type="ARBA" id="ARBA00004245"/>
    </source>
</evidence>
<dbReference type="Pfam" id="PF06268">
    <property type="entry name" value="Fascin"/>
    <property type="match status" value="2"/>
</dbReference>
<comment type="subcellular location">
    <subcellularLocation>
        <location evidence="1">Cytoplasm</location>
        <location evidence="1">Cytoskeleton</location>
    </subcellularLocation>
</comment>
<reference evidence="8" key="1">
    <citation type="submission" date="2014-08" db="EMBL/GenBank/DDBJ databases">
        <authorList>
            <person name="Murali S."/>
            <person name="Richards S."/>
            <person name="Bandaranaike D."/>
            <person name="Bellair M."/>
            <person name="Blankenburg K."/>
            <person name="Chao H."/>
            <person name="Dinh H."/>
            <person name="Doddapaneni H."/>
            <person name="Dugan-Rocha S."/>
            <person name="Elkadiri S."/>
            <person name="Gnanaolivu R."/>
            <person name="Hughes D."/>
            <person name="Lee S."/>
            <person name="Li M."/>
            <person name="Ming W."/>
            <person name="Munidasa M."/>
            <person name="Muniz J."/>
            <person name="Nguyen L."/>
            <person name="Osuji N."/>
            <person name="Pu L.-L."/>
            <person name="Puazo M."/>
            <person name="Skinner E."/>
            <person name="Qu C."/>
            <person name="Quiroz J."/>
            <person name="Raj R."/>
            <person name="Weissenberger G."/>
            <person name="Xin Y."/>
            <person name="Zou X."/>
            <person name="Han Y."/>
            <person name="Worley K."/>
            <person name="Muzny D."/>
            <person name="Gibbs R."/>
        </authorList>
    </citation>
    <scope>NUCLEOTIDE SEQUENCE</scope>
    <source>
        <strain evidence="8">HAZT.00-mixed</strain>
        <tissue evidence="8">Whole organism</tissue>
    </source>
</reference>
<keyword evidence="3" id="KW-0963">Cytoplasm</keyword>
<dbReference type="InterPro" id="IPR022768">
    <property type="entry name" value="Fascin-like_dom"/>
</dbReference>
<name>A0A6A0HDK3_HYAAZ</name>
<dbReference type="GO" id="GO:0005737">
    <property type="term" value="C:cytoplasm"/>
    <property type="evidence" value="ECO:0007669"/>
    <property type="project" value="TreeGrafter"/>
</dbReference>
<evidence type="ECO:0000256" key="2">
    <source>
        <dbReference type="ARBA" id="ARBA00007415"/>
    </source>
</evidence>
<gene>
    <name evidence="8" type="ORF">HAZT_HAZT000336</name>
</gene>
<reference evidence="8" key="3">
    <citation type="submission" date="2019-06" db="EMBL/GenBank/DDBJ databases">
        <authorList>
            <person name="Poynton C."/>
            <person name="Hasenbein S."/>
            <person name="Benoit J.B."/>
            <person name="Sepulveda M.S."/>
            <person name="Poelchau M.F."/>
            <person name="Murali S.C."/>
            <person name="Chen S."/>
            <person name="Glastad K.M."/>
            <person name="Werren J.H."/>
            <person name="Vineis J.H."/>
            <person name="Bowen J.L."/>
            <person name="Friedrich M."/>
            <person name="Jones J."/>
            <person name="Robertson H.M."/>
            <person name="Feyereisen R."/>
            <person name="Mechler-Hickson A."/>
            <person name="Mathers N."/>
            <person name="Lee C.E."/>
            <person name="Colbourne J.K."/>
            <person name="Biales A."/>
            <person name="Johnston J.S."/>
            <person name="Wellborn G.A."/>
            <person name="Rosendale A.J."/>
            <person name="Cridge A.G."/>
            <person name="Munoz-Torres M.C."/>
            <person name="Bain P.A."/>
            <person name="Manny A.R."/>
            <person name="Major K.M."/>
            <person name="Lambert F.N."/>
            <person name="Vulpe C.D."/>
            <person name="Tuck P."/>
            <person name="Blalock B.J."/>
            <person name="Lin Y.-Y."/>
            <person name="Smith M.E."/>
            <person name="Ochoa-Acuna H."/>
            <person name="Chen M.-J.M."/>
            <person name="Childers C.P."/>
            <person name="Qu J."/>
            <person name="Dugan S."/>
            <person name="Lee S.L."/>
            <person name="Chao H."/>
            <person name="Dinh H."/>
            <person name="Han Y."/>
            <person name="Doddapaneni H."/>
            <person name="Worley K.C."/>
            <person name="Muzny D.M."/>
            <person name="Gibbs R.A."/>
            <person name="Richards S."/>
        </authorList>
    </citation>
    <scope>NUCLEOTIDE SEQUENCE</scope>
    <source>
        <strain evidence="8">HAZT.00-mixed</strain>
        <tissue evidence="8">Whole organism</tissue>
    </source>
</reference>
<sequence length="326" mass="36460">MSRGNGVVGEVNGCLSSVCGAPPGCWTVGLYNATAKYLTAETFGYKINANGVSLKKKQLWLLEPAERDLICFKSHLDKYLSVDQYGNVMCEADERDESCLFEVSVTDDEFGRWAIRNISRGYYLGAAGDKLVCSAKLPTDAELWTVHLAARPQVNLRSLGRKRYAHLSEAGDEVQFDANVPWGEDTLFTLEYRDEKYAIHTCNNMYLYKDGKLKKECTRDSLFCIEYHHGSLALRDYQFEQTKQQRMLQIFRNACDFVQISLRSLFSNEKGTTCPPSGVLNTAVCTTVPHVHAPRPKPTKSPLHPGALPVPHRVSVPPSPMFTPAP</sequence>
<dbReference type="OrthoDB" id="10259868at2759"/>
<dbReference type="FunFam" id="2.80.10.50:FF:000010">
    <property type="entry name" value="Fascin"/>
    <property type="match status" value="1"/>
</dbReference>
<dbReference type="AlphaFoldDB" id="A0A6A0HDK3"/>
<evidence type="ECO:0000313" key="8">
    <source>
        <dbReference type="EMBL" id="KAA0203893.1"/>
    </source>
</evidence>
<evidence type="ECO:0000256" key="4">
    <source>
        <dbReference type="ARBA" id="ARBA00023203"/>
    </source>
</evidence>
<dbReference type="GO" id="GO:0051015">
    <property type="term" value="F:actin filament binding"/>
    <property type="evidence" value="ECO:0007669"/>
    <property type="project" value="InterPro"/>
</dbReference>
<feature type="compositionally biased region" description="Pro residues" evidence="6">
    <location>
        <begin position="317"/>
        <end position="326"/>
    </location>
</feature>
<dbReference type="Proteomes" id="UP000711488">
    <property type="component" value="Unassembled WGS sequence"/>
</dbReference>
<feature type="domain" description="Fascin-like" evidence="7">
    <location>
        <begin position="36"/>
        <end position="146"/>
    </location>
</feature>
<evidence type="ECO:0000256" key="5">
    <source>
        <dbReference type="ARBA" id="ARBA00023212"/>
    </source>
</evidence>